<sequence length="252" mass="29667">MKNISEKVYCRECNKKTNHSILEQDNSLMHFKVSSSDYKNVDFQFEDNYYIVKCNGCDSISFLREYDDEDQWEHDDDGERYWYSTYTVYPEEPKNKHSLLSQKKMYNVPRFIKDIYEEAVKSYNVDSLILCSVGLRMIIEAVCKEKGIDKEYLVNQDGTKKIDSATGEQKVKNLGLQEKIEKLLISGIITEPQSMVLHQIREMGNVSAHEITRHDEHILRRAIEILESLLFNIYEVSKLELFNRKRLKPKSV</sequence>
<dbReference type="Proteomes" id="UP000558113">
    <property type="component" value="Unassembled WGS sequence"/>
</dbReference>
<dbReference type="RefSeq" id="WP_161705469.1">
    <property type="nucleotide sequence ID" value="NZ_JAAAMU010000033.1"/>
</dbReference>
<evidence type="ECO:0000259" key="1">
    <source>
        <dbReference type="Pfam" id="PF13643"/>
    </source>
</evidence>
<evidence type="ECO:0000313" key="2">
    <source>
        <dbReference type="EMBL" id="NBC73455.1"/>
    </source>
</evidence>
<protein>
    <submittedName>
        <fullName evidence="2">DUF4145 domain-containing protein</fullName>
    </submittedName>
</protein>
<accession>A0A7X5C4K5</accession>
<dbReference type="EMBL" id="JAAAMU010000033">
    <property type="protein sequence ID" value="NBC73455.1"/>
    <property type="molecule type" value="Genomic_DNA"/>
</dbReference>
<dbReference type="Pfam" id="PF13643">
    <property type="entry name" value="DUF4145"/>
    <property type="match status" value="1"/>
</dbReference>
<keyword evidence="3" id="KW-1185">Reference proteome</keyword>
<proteinExistence type="predicted"/>
<dbReference type="AlphaFoldDB" id="A0A7X5C4K5"/>
<name>A0A7X5C4K5_9BACL</name>
<feature type="domain" description="DUF4145" evidence="1">
    <location>
        <begin position="118"/>
        <end position="226"/>
    </location>
</feature>
<organism evidence="2 3">
    <name type="scientific">Paenibacillus sacheonensis</name>
    <dbReference type="NCBI Taxonomy" id="742054"/>
    <lineage>
        <taxon>Bacteria</taxon>
        <taxon>Bacillati</taxon>
        <taxon>Bacillota</taxon>
        <taxon>Bacilli</taxon>
        <taxon>Bacillales</taxon>
        <taxon>Paenibacillaceae</taxon>
        <taxon>Paenibacillus</taxon>
    </lineage>
</organism>
<gene>
    <name evidence="2" type="ORF">GT003_31335</name>
</gene>
<reference evidence="2 3" key="1">
    <citation type="submission" date="2020-01" db="EMBL/GenBank/DDBJ databases">
        <title>Paenibacillus soybeanensis sp. nov. isolated from the nodules of soybean (Glycine max(L.) Merr).</title>
        <authorList>
            <person name="Wang H."/>
        </authorList>
    </citation>
    <scope>NUCLEOTIDE SEQUENCE [LARGE SCALE GENOMIC DNA]</scope>
    <source>
        <strain evidence="2 3">DSM 23054</strain>
    </source>
</reference>
<dbReference type="OrthoDB" id="6402073at2"/>
<dbReference type="InterPro" id="IPR025285">
    <property type="entry name" value="DUF4145"/>
</dbReference>
<evidence type="ECO:0000313" key="3">
    <source>
        <dbReference type="Proteomes" id="UP000558113"/>
    </source>
</evidence>
<comment type="caution">
    <text evidence="2">The sequence shown here is derived from an EMBL/GenBank/DDBJ whole genome shotgun (WGS) entry which is preliminary data.</text>
</comment>